<evidence type="ECO:0000256" key="3">
    <source>
        <dbReference type="ARBA" id="ARBA00022737"/>
    </source>
</evidence>
<evidence type="ECO:0000259" key="8">
    <source>
        <dbReference type="PROSITE" id="PS50835"/>
    </source>
</evidence>
<dbReference type="STRING" id="137246.A0A401TI74"/>
<comment type="caution">
    <text evidence="9">The sequence shown here is derived from an EMBL/GenBank/DDBJ whole genome shotgun (WGS) entry which is preliminary data.</text>
</comment>
<dbReference type="OrthoDB" id="10055367at2759"/>
<evidence type="ECO:0000313" key="9">
    <source>
        <dbReference type="EMBL" id="GCC42318.1"/>
    </source>
</evidence>
<reference evidence="9 10" key="1">
    <citation type="journal article" date="2018" name="Nat. Ecol. Evol.">
        <title>Shark genomes provide insights into elasmobranch evolution and the origin of vertebrates.</title>
        <authorList>
            <person name="Hara Y"/>
            <person name="Yamaguchi K"/>
            <person name="Onimaru K"/>
            <person name="Kadota M"/>
            <person name="Koyanagi M"/>
            <person name="Keeley SD"/>
            <person name="Tatsumi K"/>
            <person name="Tanaka K"/>
            <person name="Motone F"/>
            <person name="Kageyama Y"/>
            <person name="Nozu R"/>
            <person name="Adachi N"/>
            <person name="Nishimura O"/>
            <person name="Nakagawa R"/>
            <person name="Tanegashima C"/>
            <person name="Kiyatake I"/>
            <person name="Matsumoto R"/>
            <person name="Murakumo K"/>
            <person name="Nishida K"/>
            <person name="Terakita A"/>
            <person name="Kuratani S"/>
            <person name="Sato K"/>
            <person name="Hyodo S Kuraku.S."/>
        </authorList>
    </citation>
    <scope>NUCLEOTIDE SEQUENCE [LARGE SCALE GENOMIC DNA]</scope>
</reference>
<dbReference type="InterPro" id="IPR007110">
    <property type="entry name" value="Ig-like_dom"/>
</dbReference>
<evidence type="ECO:0000256" key="5">
    <source>
        <dbReference type="ARBA" id="ARBA00023157"/>
    </source>
</evidence>
<keyword evidence="3" id="KW-0677">Repeat</keyword>
<feature type="domain" description="Ig-like" evidence="8">
    <location>
        <begin position="64"/>
        <end position="101"/>
    </location>
</feature>
<keyword evidence="4" id="KW-0472">Membrane</keyword>
<name>A0A401TI74_CHIPU</name>
<evidence type="ECO:0000256" key="4">
    <source>
        <dbReference type="ARBA" id="ARBA00023136"/>
    </source>
</evidence>
<keyword evidence="5" id="KW-1015">Disulfide bond</keyword>
<comment type="subcellular location">
    <subcellularLocation>
        <location evidence="1">Cell membrane</location>
    </subcellularLocation>
</comment>
<dbReference type="GO" id="GO:0005886">
    <property type="term" value="C:plasma membrane"/>
    <property type="evidence" value="ECO:0007669"/>
    <property type="project" value="UniProtKB-SubCell"/>
</dbReference>
<keyword evidence="10" id="KW-1185">Reference proteome</keyword>
<keyword evidence="7" id="KW-0393">Immunoglobulin domain</keyword>
<dbReference type="PANTHER" id="PTHR12231">
    <property type="entry name" value="CTX-RELATED TYPE I TRANSMEMBRANE PROTEIN"/>
    <property type="match status" value="1"/>
</dbReference>
<evidence type="ECO:0000256" key="6">
    <source>
        <dbReference type="ARBA" id="ARBA00023180"/>
    </source>
</evidence>
<dbReference type="InterPro" id="IPR013098">
    <property type="entry name" value="Ig_I-set"/>
</dbReference>
<dbReference type="InterPro" id="IPR051170">
    <property type="entry name" value="Neural/epithelial_adhesion"/>
</dbReference>
<dbReference type="PROSITE" id="PS50835">
    <property type="entry name" value="IG_LIKE"/>
    <property type="match status" value="2"/>
</dbReference>
<feature type="non-terminal residue" evidence="9">
    <location>
        <position position="1"/>
    </location>
</feature>
<dbReference type="SUPFAM" id="SSF48726">
    <property type="entry name" value="Immunoglobulin"/>
    <property type="match status" value="2"/>
</dbReference>
<keyword evidence="2" id="KW-1003">Cell membrane</keyword>
<dbReference type="FunFam" id="2.60.40.10:FF:000005">
    <property type="entry name" value="Neuronal cell adhesion molecule"/>
    <property type="match status" value="1"/>
</dbReference>
<evidence type="ECO:0000256" key="1">
    <source>
        <dbReference type="ARBA" id="ARBA00004236"/>
    </source>
</evidence>
<accession>A0A401TI74</accession>
<gene>
    <name evidence="9" type="ORF">chiPu_0026209</name>
</gene>
<dbReference type="Proteomes" id="UP000287033">
    <property type="component" value="Unassembled WGS sequence"/>
</dbReference>
<dbReference type="InterPro" id="IPR036179">
    <property type="entry name" value="Ig-like_dom_sf"/>
</dbReference>
<dbReference type="GO" id="GO:0043005">
    <property type="term" value="C:neuron projection"/>
    <property type="evidence" value="ECO:0007669"/>
    <property type="project" value="TreeGrafter"/>
</dbReference>
<keyword evidence="6" id="KW-0325">Glycoprotein</keyword>
<dbReference type="InterPro" id="IPR013783">
    <property type="entry name" value="Ig-like_fold"/>
</dbReference>
<proteinExistence type="predicted"/>
<evidence type="ECO:0000256" key="2">
    <source>
        <dbReference type="ARBA" id="ARBA00022475"/>
    </source>
</evidence>
<protein>
    <recommendedName>
        <fullName evidence="8">Ig-like domain-containing protein</fullName>
    </recommendedName>
</protein>
<feature type="domain" description="Ig-like" evidence="8">
    <location>
        <begin position="1"/>
        <end position="59"/>
    </location>
</feature>
<sequence length="140" mass="15807">PTPTVHWHRLDGDLPRDRVSYDNFNKTLKIHDVIEDDDGEYRCVVRNGQGQVQHTYHVSVEAAPYWVKKPEDGVYGPGENVRLDCDVEAKPEARIHWRVNGVLLSGESVLWGWGGRWGGGGGRTALWGTRRVRLLHSVGL</sequence>
<organism evidence="9 10">
    <name type="scientific">Chiloscyllium punctatum</name>
    <name type="common">Brownbanded bambooshark</name>
    <name type="synonym">Hemiscyllium punctatum</name>
    <dbReference type="NCBI Taxonomy" id="137246"/>
    <lineage>
        <taxon>Eukaryota</taxon>
        <taxon>Metazoa</taxon>
        <taxon>Chordata</taxon>
        <taxon>Craniata</taxon>
        <taxon>Vertebrata</taxon>
        <taxon>Chondrichthyes</taxon>
        <taxon>Elasmobranchii</taxon>
        <taxon>Galeomorphii</taxon>
        <taxon>Galeoidea</taxon>
        <taxon>Orectolobiformes</taxon>
        <taxon>Hemiscylliidae</taxon>
        <taxon>Chiloscyllium</taxon>
    </lineage>
</organism>
<dbReference type="EMBL" id="BEZZ01074556">
    <property type="protein sequence ID" value="GCC42318.1"/>
    <property type="molecule type" value="Genomic_DNA"/>
</dbReference>
<dbReference type="Gene3D" id="2.60.40.10">
    <property type="entry name" value="Immunoglobulins"/>
    <property type="match status" value="2"/>
</dbReference>
<dbReference type="PANTHER" id="PTHR12231:SF241">
    <property type="entry name" value="L1 CELL ADHESION MOLECULE"/>
    <property type="match status" value="1"/>
</dbReference>
<evidence type="ECO:0000313" key="10">
    <source>
        <dbReference type="Proteomes" id="UP000287033"/>
    </source>
</evidence>
<evidence type="ECO:0000256" key="7">
    <source>
        <dbReference type="ARBA" id="ARBA00023319"/>
    </source>
</evidence>
<dbReference type="Pfam" id="PF07679">
    <property type="entry name" value="I-set"/>
    <property type="match status" value="1"/>
</dbReference>
<dbReference type="AlphaFoldDB" id="A0A401TI74"/>